<evidence type="ECO:0000313" key="2">
    <source>
        <dbReference type="Proteomes" id="UP001500620"/>
    </source>
</evidence>
<keyword evidence="2" id="KW-1185">Reference proteome</keyword>
<proteinExistence type="predicted"/>
<organism evidence="1 2">
    <name type="scientific">Dactylosporangium darangshiense</name>
    <dbReference type="NCBI Taxonomy" id="579108"/>
    <lineage>
        <taxon>Bacteria</taxon>
        <taxon>Bacillati</taxon>
        <taxon>Actinomycetota</taxon>
        <taxon>Actinomycetes</taxon>
        <taxon>Micromonosporales</taxon>
        <taxon>Micromonosporaceae</taxon>
        <taxon>Dactylosporangium</taxon>
    </lineage>
</organism>
<dbReference type="RefSeq" id="WP_345133461.1">
    <property type="nucleotide sequence ID" value="NZ_BAABAT010000024.1"/>
</dbReference>
<gene>
    <name evidence="1" type="ORF">GCM10022255_069480</name>
</gene>
<sequence length="322" mass="34297">MSSDPSIAAMRRMHQLCTEQADDLRATMERTQATAASPGAPASRDHARILSWTRSADRQNLWSRAAINGLHMAVAVADHVRALSLLLTDPADVPIYTHATVARAAVESAAMIAHLLDAAASSEVRFARGVALLIADSDAARRAADQVPAMGPMPAPGPAWADAHQKFLDLLDRAKVNVVNGRDGKPKGVNVEPGGVHQSISVKASELVRSAFTDLPAVYAMLSGVTHGMPWRLSDSVDIADRQARWNADPVDVGGSVIAALAAAQRTAEVHAWYRGQDDDPGLGRMRQRYRAGDDVLKRLALGRRGTPHGVPLTAFRITGGA</sequence>
<reference evidence="2" key="1">
    <citation type="journal article" date="2019" name="Int. J. Syst. Evol. Microbiol.">
        <title>The Global Catalogue of Microorganisms (GCM) 10K type strain sequencing project: providing services to taxonomists for standard genome sequencing and annotation.</title>
        <authorList>
            <consortium name="The Broad Institute Genomics Platform"/>
            <consortium name="The Broad Institute Genome Sequencing Center for Infectious Disease"/>
            <person name="Wu L."/>
            <person name="Ma J."/>
        </authorList>
    </citation>
    <scope>NUCLEOTIDE SEQUENCE [LARGE SCALE GENOMIC DNA]</scope>
    <source>
        <strain evidence="2">JCM 17441</strain>
    </source>
</reference>
<accession>A0ABP8DI30</accession>
<name>A0ABP8DI30_9ACTN</name>
<dbReference type="Proteomes" id="UP001500620">
    <property type="component" value="Unassembled WGS sequence"/>
</dbReference>
<dbReference type="EMBL" id="BAABAT010000024">
    <property type="protein sequence ID" value="GAA4256479.1"/>
    <property type="molecule type" value="Genomic_DNA"/>
</dbReference>
<evidence type="ECO:0000313" key="1">
    <source>
        <dbReference type="EMBL" id="GAA4256479.1"/>
    </source>
</evidence>
<comment type="caution">
    <text evidence="1">The sequence shown here is derived from an EMBL/GenBank/DDBJ whole genome shotgun (WGS) entry which is preliminary data.</text>
</comment>
<protein>
    <recommendedName>
        <fullName evidence="3">DUF222 domain-containing protein</fullName>
    </recommendedName>
</protein>
<evidence type="ECO:0008006" key="3">
    <source>
        <dbReference type="Google" id="ProtNLM"/>
    </source>
</evidence>